<evidence type="ECO:0000313" key="2">
    <source>
        <dbReference type="EMBL" id="TNN56323.1"/>
    </source>
</evidence>
<comment type="caution">
    <text evidence="2">The sequence shown here is derived from an EMBL/GenBank/DDBJ whole genome shotgun (WGS) entry which is preliminary data.</text>
</comment>
<organism evidence="2 3">
    <name type="scientific">Liparis tanakae</name>
    <name type="common">Tanaka's snailfish</name>
    <dbReference type="NCBI Taxonomy" id="230148"/>
    <lineage>
        <taxon>Eukaryota</taxon>
        <taxon>Metazoa</taxon>
        <taxon>Chordata</taxon>
        <taxon>Craniata</taxon>
        <taxon>Vertebrata</taxon>
        <taxon>Euteleostomi</taxon>
        <taxon>Actinopterygii</taxon>
        <taxon>Neopterygii</taxon>
        <taxon>Teleostei</taxon>
        <taxon>Neoteleostei</taxon>
        <taxon>Acanthomorphata</taxon>
        <taxon>Eupercaria</taxon>
        <taxon>Perciformes</taxon>
        <taxon>Cottioidei</taxon>
        <taxon>Cottales</taxon>
        <taxon>Liparidae</taxon>
        <taxon>Liparis</taxon>
    </lineage>
</organism>
<dbReference type="AlphaFoldDB" id="A0A4Z2GUA7"/>
<dbReference type="Proteomes" id="UP000314294">
    <property type="component" value="Unassembled WGS sequence"/>
</dbReference>
<reference evidence="2 3" key="1">
    <citation type="submission" date="2019-03" db="EMBL/GenBank/DDBJ databases">
        <title>First draft genome of Liparis tanakae, snailfish: a comprehensive survey of snailfish specific genes.</title>
        <authorList>
            <person name="Kim W."/>
            <person name="Song I."/>
            <person name="Jeong J.-H."/>
            <person name="Kim D."/>
            <person name="Kim S."/>
            <person name="Ryu S."/>
            <person name="Song J.Y."/>
            <person name="Lee S.K."/>
        </authorList>
    </citation>
    <scope>NUCLEOTIDE SEQUENCE [LARGE SCALE GENOMIC DNA]</scope>
    <source>
        <tissue evidence="2">Muscle</tissue>
    </source>
</reference>
<protein>
    <submittedName>
        <fullName evidence="2">Uncharacterized protein</fullName>
    </submittedName>
</protein>
<sequence length="88" mass="9594">MLLSLHFGGRLWPPTMSDYHEHDEPLSVGSAGRHGWRELGLLVIELNYTYGSRSQGLGLDHSPHSGDSVRVAKPNNRGEIVTTGPGMS</sequence>
<accession>A0A4Z2GUA7</accession>
<keyword evidence="3" id="KW-1185">Reference proteome</keyword>
<feature type="region of interest" description="Disordered" evidence="1">
    <location>
        <begin position="59"/>
        <end position="88"/>
    </location>
</feature>
<evidence type="ECO:0000256" key="1">
    <source>
        <dbReference type="SAM" id="MobiDB-lite"/>
    </source>
</evidence>
<dbReference type="EMBL" id="SRLO01000431">
    <property type="protein sequence ID" value="TNN56323.1"/>
    <property type="molecule type" value="Genomic_DNA"/>
</dbReference>
<proteinExistence type="predicted"/>
<evidence type="ECO:0000313" key="3">
    <source>
        <dbReference type="Proteomes" id="UP000314294"/>
    </source>
</evidence>
<name>A0A4Z2GUA7_9TELE</name>
<gene>
    <name evidence="2" type="ORF">EYF80_033434</name>
</gene>